<accession>A0A1E3PU32</accession>
<comment type="catalytic activity">
    <reaction evidence="1">
        <text>Hydrolysis of terminal non-reducing beta-D-galactose residues in beta-D-galactosides.</text>
        <dbReference type="EC" id="3.2.1.23"/>
    </reaction>
</comment>
<evidence type="ECO:0000256" key="4">
    <source>
        <dbReference type="ARBA" id="ARBA00022801"/>
    </source>
</evidence>
<evidence type="ECO:0000256" key="2">
    <source>
        <dbReference type="ARBA" id="ARBA00007401"/>
    </source>
</evidence>
<evidence type="ECO:0000313" key="10">
    <source>
        <dbReference type="Proteomes" id="UP000094385"/>
    </source>
</evidence>
<keyword evidence="4" id="KW-0378">Hydrolase</keyword>
<name>A0A1E3PU32_LIPST</name>
<feature type="domain" description="Glycoside hydrolase family 2 catalytic" evidence="7">
    <location>
        <begin position="217"/>
        <end position="345"/>
    </location>
</feature>
<dbReference type="STRING" id="675824.A0A1E3PU32"/>
<sequence>MILLSDIENPAITQRNRLPTRAYSIPDTSNLLNGSWKSYYVPSPAVAPAPETPVDSSGGISQCPDIGNYRATGGRSTPTSSSLFRSILRIQIRVRFDGVDSAYHALLNGIEIGFSKGSRNSSEYDITNVVNLESENVLRVYVYQWSDGSYIEDQDQRWLSGKLLASCSYLVLLLIEHGIFRDVTLLAFNPVGHIEDFSVVTEVSGDSANVHLTITTAPFYGCNHSSMYQFVKELDPTRLIHYEGDIEAKTTDMFSMMYPSMQVLKDFAAKHGEDFAKPLILCEYAHAMGNAPGSLKEYLDRFPDLRILQGGLVWEWAKHGLKMVNAADGSEYYAYGGDFIYRGSDVYSRRAGPIRNPH</sequence>
<dbReference type="InterPro" id="IPR008979">
    <property type="entry name" value="Galactose-bd-like_sf"/>
</dbReference>
<reference evidence="9 10" key="1">
    <citation type="journal article" date="2016" name="Proc. Natl. Acad. Sci. U.S.A.">
        <title>Comparative genomics of biotechnologically important yeasts.</title>
        <authorList>
            <person name="Riley R."/>
            <person name="Haridas S."/>
            <person name="Wolfe K.H."/>
            <person name="Lopes M.R."/>
            <person name="Hittinger C.T."/>
            <person name="Goeker M."/>
            <person name="Salamov A.A."/>
            <person name="Wisecaver J.H."/>
            <person name="Long T.M."/>
            <person name="Calvey C.H."/>
            <person name="Aerts A.L."/>
            <person name="Barry K.W."/>
            <person name="Choi C."/>
            <person name="Clum A."/>
            <person name="Coughlan A.Y."/>
            <person name="Deshpande S."/>
            <person name="Douglass A.P."/>
            <person name="Hanson S.J."/>
            <person name="Klenk H.-P."/>
            <person name="LaButti K.M."/>
            <person name="Lapidus A."/>
            <person name="Lindquist E.A."/>
            <person name="Lipzen A.M."/>
            <person name="Meier-Kolthoff J.P."/>
            <person name="Ohm R.A."/>
            <person name="Otillar R.P."/>
            <person name="Pangilinan J.L."/>
            <person name="Peng Y."/>
            <person name="Rokas A."/>
            <person name="Rosa C.A."/>
            <person name="Scheuner C."/>
            <person name="Sibirny A.A."/>
            <person name="Slot J.C."/>
            <person name="Stielow J.B."/>
            <person name="Sun H."/>
            <person name="Kurtzman C.P."/>
            <person name="Blackwell M."/>
            <person name="Grigoriev I.V."/>
            <person name="Jeffries T.W."/>
        </authorList>
    </citation>
    <scope>NUCLEOTIDE SEQUENCE [LARGE SCALE GENOMIC DNA]</scope>
    <source>
        <strain evidence="9 10">NRRL Y-11557</strain>
    </source>
</reference>
<gene>
    <name evidence="9" type="ORF">LIPSTDRAFT_66824</name>
</gene>
<dbReference type="SUPFAM" id="SSF49785">
    <property type="entry name" value="Galactose-binding domain-like"/>
    <property type="match status" value="1"/>
</dbReference>
<dbReference type="GO" id="GO:0005990">
    <property type="term" value="P:lactose catabolic process"/>
    <property type="evidence" value="ECO:0007669"/>
    <property type="project" value="TreeGrafter"/>
</dbReference>
<dbReference type="Pfam" id="PF02837">
    <property type="entry name" value="Glyco_hydro_2_N"/>
    <property type="match status" value="1"/>
</dbReference>
<keyword evidence="10" id="KW-1185">Reference proteome</keyword>
<protein>
    <recommendedName>
        <fullName evidence="3">beta-galactosidase</fullName>
        <ecNumber evidence="3">3.2.1.23</ecNumber>
    </recommendedName>
</protein>
<evidence type="ECO:0000259" key="7">
    <source>
        <dbReference type="Pfam" id="PF02836"/>
    </source>
</evidence>
<dbReference type="EC" id="3.2.1.23" evidence="3"/>
<dbReference type="GO" id="GO:0004565">
    <property type="term" value="F:beta-galactosidase activity"/>
    <property type="evidence" value="ECO:0007669"/>
    <property type="project" value="UniProtKB-EC"/>
</dbReference>
<dbReference type="Pfam" id="PF02836">
    <property type="entry name" value="Glyco_hydro_2_C"/>
    <property type="match status" value="1"/>
</dbReference>
<evidence type="ECO:0000256" key="3">
    <source>
        <dbReference type="ARBA" id="ARBA00012756"/>
    </source>
</evidence>
<dbReference type="SUPFAM" id="SSF51445">
    <property type="entry name" value="(Trans)glycosidases"/>
    <property type="match status" value="1"/>
</dbReference>
<dbReference type="PANTHER" id="PTHR46323:SF2">
    <property type="entry name" value="BETA-GALACTOSIDASE"/>
    <property type="match status" value="1"/>
</dbReference>
<dbReference type="PANTHER" id="PTHR46323">
    <property type="entry name" value="BETA-GALACTOSIDASE"/>
    <property type="match status" value="1"/>
</dbReference>
<organism evidence="9 10">
    <name type="scientific">Lipomyces starkeyi NRRL Y-11557</name>
    <dbReference type="NCBI Taxonomy" id="675824"/>
    <lineage>
        <taxon>Eukaryota</taxon>
        <taxon>Fungi</taxon>
        <taxon>Dikarya</taxon>
        <taxon>Ascomycota</taxon>
        <taxon>Saccharomycotina</taxon>
        <taxon>Lipomycetes</taxon>
        <taxon>Lipomycetales</taxon>
        <taxon>Lipomycetaceae</taxon>
        <taxon>Lipomyces</taxon>
    </lineage>
</organism>
<proteinExistence type="inferred from homology"/>
<dbReference type="InterPro" id="IPR017853">
    <property type="entry name" value="GH"/>
</dbReference>
<keyword evidence="5" id="KW-0326">Glycosidase</keyword>
<dbReference type="AlphaFoldDB" id="A0A1E3PU32"/>
<dbReference type="InterPro" id="IPR006104">
    <property type="entry name" value="Glyco_hydro_2_N"/>
</dbReference>
<feature type="region of interest" description="Disordered" evidence="6">
    <location>
        <begin position="48"/>
        <end position="80"/>
    </location>
</feature>
<dbReference type="InterPro" id="IPR050347">
    <property type="entry name" value="Bact_Beta-galactosidase"/>
</dbReference>
<dbReference type="GO" id="GO:0009341">
    <property type="term" value="C:beta-galactosidase complex"/>
    <property type="evidence" value="ECO:0007669"/>
    <property type="project" value="TreeGrafter"/>
</dbReference>
<feature type="domain" description="Glycosyl hydrolases family 2 sugar binding" evidence="8">
    <location>
        <begin position="86"/>
        <end position="161"/>
    </location>
</feature>
<dbReference type="InterPro" id="IPR006103">
    <property type="entry name" value="Glyco_hydro_2_cat"/>
</dbReference>
<dbReference type="Proteomes" id="UP000094385">
    <property type="component" value="Unassembled WGS sequence"/>
</dbReference>
<evidence type="ECO:0000256" key="5">
    <source>
        <dbReference type="ARBA" id="ARBA00023295"/>
    </source>
</evidence>
<evidence type="ECO:0000313" key="9">
    <source>
        <dbReference type="EMBL" id="ODQ68798.1"/>
    </source>
</evidence>
<evidence type="ECO:0000259" key="8">
    <source>
        <dbReference type="Pfam" id="PF02837"/>
    </source>
</evidence>
<dbReference type="Gene3D" id="2.60.120.260">
    <property type="entry name" value="Galactose-binding domain-like"/>
    <property type="match status" value="1"/>
</dbReference>
<dbReference type="EMBL" id="KV454314">
    <property type="protein sequence ID" value="ODQ68798.1"/>
    <property type="molecule type" value="Genomic_DNA"/>
</dbReference>
<comment type="similarity">
    <text evidence="2">Belongs to the glycosyl hydrolase 2 family.</text>
</comment>
<dbReference type="OrthoDB" id="408320at2759"/>
<evidence type="ECO:0000256" key="1">
    <source>
        <dbReference type="ARBA" id="ARBA00001412"/>
    </source>
</evidence>
<dbReference type="Gene3D" id="3.20.20.80">
    <property type="entry name" value="Glycosidases"/>
    <property type="match status" value="1"/>
</dbReference>
<evidence type="ECO:0000256" key="6">
    <source>
        <dbReference type="SAM" id="MobiDB-lite"/>
    </source>
</evidence>